<proteinExistence type="predicted"/>
<comment type="caution">
    <text evidence="1">The sequence shown here is derived from an EMBL/GenBank/DDBJ whole genome shotgun (WGS) entry which is preliminary data.</text>
</comment>
<gene>
    <name evidence="1" type="ORF">DKT77_18335</name>
</gene>
<dbReference type="Proteomes" id="UP000245680">
    <property type="component" value="Unassembled WGS sequence"/>
</dbReference>
<evidence type="ECO:0000313" key="1">
    <source>
        <dbReference type="EMBL" id="PWR01209.1"/>
    </source>
</evidence>
<dbReference type="InterPro" id="IPR018912">
    <property type="entry name" value="DUF2478"/>
</dbReference>
<reference evidence="1 2" key="1">
    <citation type="submission" date="2018-05" db="EMBL/GenBank/DDBJ databases">
        <title>Rhodobacteraceae gen. nov., sp. nov. isolated from sea water.</title>
        <authorList>
            <person name="Ren Y."/>
        </authorList>
    </citation>
    <scope>NUCLEOTIDE SEQUENCE [LARGE SCALE GENOMIC DNA]</scope>
    <source>
        <strain evidence="1 2">TG-679</strain>
    </source>
</reference>
<protein>
    <submittedName>
        <fullName evidence="1">3-dehydroquinate dehydratase</fullName>
    </submittedName>
</protein>
<dbReference type="EMBL" id="QGKU01000060">
    <property type="protein sequence ID" value="PWR01209.1"/>
    <property type="molecule type" value="Genomic_DNA"/>
</dbReference>
<organism evidence="1 2">
    <name type="scientific">Meridianimarinicoccus roseus</name>
    <dbReference type="NCBI Taxonomy" id="2072018"/>
    <lineage>
        <taxon>Bacteria</taxon>
        <taxon>Pseudomonadati</taxon>
        <taxon>Pseudomonadota</taxon>
        <taxon>Alphaproteobacteria</taxon>
        <taxon>Rhodobacterales</taxon>
        <taxon>Paracoccaceae</taxon>
        <taxon>Meridianimarinicoccus</taxon>
    </lineage>
</organism>
<accession>A0A2V2LFL3</accession>
<keyword evidence="2" id="KW-1185">Reference proteome</keyword>
<dbReference type="OrthoDB" id="5918880at2"/>
<dbReference type="Pfam" id="PF10649">
    <property type="entry name" value="DUF2478"/>
    <property type="match status" value="1"/>
</dbReference>
<dbReference type="AlphaFoldDB" id="A0A2V2LFL3"/>
<name>A0A2V2LFL3_9RHOB</name>
<sequence>MTPQAGQTDALLTRFAQAAATRGLCVHGIVQTNTDCAGQGKCDMDVRVLPDGPSFRISQSLGAGSRGCRLDAAALETAVGHVMARLDAMADLLVVNKFGKQEAAGQGMRAPIAAALDLGVPVLLGLNTRNHAAFDAFACGLAEQIAPDLASLEAWLARAPAAA</sequence>
<evidence type="ECO:0000313" key="2">
    <source>
        <dbReference type="Proteomes" id="UP000245680"/>
    </source>
</evidence>